<protein>
    <submittedName>
        <fullName evidence="1">Type I-U CRISPR-associated protein Csx17</fullName>
    </submittedName>
</protein>
<sequence>MNRLLLPGCGSTPLASYLTALGVLRIVAMQKDAGARGRWVGHRFELSTSLDEAGLVAFFTDEYVPTPILAPWNGGSGFYPKDNRVAIEAILNSSAPRLGPYRSALETARDLLARLGIDEKVGKDRKGELLEACRATLPDAALEWIDAVYVLAEGGPKFPPLLGTGGNDGRLDFTNNFMQRLLELFDPETGTGLLRSHERLQAALFGTPCSAATSGSIGQFSPLAAGGANSESGFDGDSSINPWSFVLMLEGAALFAAASVRRLEDHGDPLLSAPFTVRPVGAGYGSAATEEESASRAEIWLPLWSGDASLSEVRAVLGEGRAVVGGRVAGSGLDFARAVAALGVDRGVSGFERYGFHVRNGLSYFATPLGRFEVGDRPRARLVDELDERLQSLRQEARKDRAPAAALREMQRVEAAIMELCRHGRREDLLELLLALGRFERVLATSRKWADDRRLVPLPLLAPEWIDEVDDGTVEFRIAKALASTAALIHGERRTSLPLRSQLEPVTLWPRSRFVGWADDDLDVSWRAGDLVGSMLGVLQRRLVRSVQGGVSNYTTWATSPVTTQELDAFLCGEVDDVRVEELLWGLILVDGRRQETTAVVSPRRTSNAMQPESRRMPSALHILLRLCFAGRSVRDTDVPIVAEVLRRAVAGDGAEATRLAARRLRASGLVPIVQELPVKGEVVRRAAAALLLPTSRFDIERMANRVLVRAVQENQPAGDHER</sequence>
<name>A0A956NAE0_UNCEI</name>
<gene>
    <name evidence="1" type="primary">csx17</name>
    <name evidence="1" type="ORF">KDA27_07445</name>
</gene>
<evidence type="ECO:0000313" key="1">
    <source>
        <dbReference type="EMBL" id="MCA9755620.1"/>
    </source>
</evidence>
<evidence type="ECO:0000313" key="2">
    <source>
        <dbReference type="Proteomes" id="UP000739538"/>
    </source>
</evidence>
<proteinExistence type="predicted"/>
<dbReference type="EMBL" id="JAGQHS010000027">
    <property type="protein sequence ID" value="MCA9755620.1"/>
    <property type="molecule type" value="Genomic_DNA"/>
</dbReference>
<dbReference type="InterPro" id="IPR026483">
    <property type="entry name" value="Cas_Csx17"/>
</dbReference>
<dbReference type="NCBIfam" id="TIGR04113">
    <property type="entry name" value="cas_csx17"/>
    <property type="match status" value="1"/>
</dbReference>
<organism evidence="1 2">
    <name type="scientific">Eiseniibacteriota bacterium</name>
    <dbReference type="NCBI Taxonomy" id="2212470"/>
    <lineage>
        <taxon>Bacteria</taxon>
        <taxon>Candidatus Eiseniibacteriota</taxon>
    </lineage>
</organism>
<comment type="caution">
    <text evidence="1">The sequence shown here is derived from an EMBL/GenBank/DDBJ whole genome shotgun (WGS) entry which is preliminary data.</text>
</comment>
<dbReference type="AlphaFoldDB" id="A0A956NAE0"/>
<dbReference type="Proteomes" id="UP000739538">
    <property type="component" value="Unassembled WGS sequence"/>
</dbReference>
<accession>A0A956NAE0</accession>
<reference evidence="1" key="2">
    <citation type="journal article" date="2021" name="Microbiome">
        <title>Successional dynamics and alternative stable states in a saline activated sludge microbial community over 9 years.</title>
        <authorList>
            <person name="Wang Y."/>
            <person name="Ye J."/>
            <person name="Ju F."/>
            <person name="Liu L."/>
            <person name="Boyd J.A."/>
            <person name="Deng Y."/>
            <person name="Parks D.H."/>
            <person name="Jiang X."/>
            <person name="Yin X."/>
            <person name="Woodcroft B.J."/>
            <person name="Tyson G.W."/>
            <person name="Hugenholtz P."/>
            <person name="Polz M.F."/>
            <person name="Zhang T."/>
        </authorList>
    </citation>
    <scope>NUCLEOTIDE SEQUENCE</scope>
    <source>
        <strain evidence="1">HKST-UBA02</strain>
    </source>
</reference>
<reference evidence="1" key="1">
    <citation type="submission" date="2020-04" db="EMBL/GenBank/DDBJ databases">
        <authorList>
            <person name="Zhang T."/>
        </authorList>
    </citation>
    <scope>NUCLEOTIDE SEQUENCE</scope>
    <source>
        <strain evidence="1">HKST-UBA02</strain>
    </source>
</reference>